<reference evidence="4" key="2">
    <citation type="submission" date="2020-07" db="EMBL/GenBank/DDBJ databases">
        <authorList>
            <person name="Vera ALvarez R."/>
            <person name="Arias-Moreno D.M."/>
            <person name="Jimenez-Jacinto V."/>
            <person name="Jimenez-Bremont J.F."/>
            <person name="Swaminathan K."/>
            <person name="Moose S.P."/>
            <person name="Guerrero-Gonzalez M.L."/>
            <person name="Marino-Ramirez L."/>
            <person name="Landsman D."/>
            <person name="Rodriguez-Kessler M."/>
            <person name="Delgado-Sanchez P."/>
        </authorList>
    </citation>
    <scope>NUCLEOTIDE SEQUENCE</scope>
    <source>
        <tissue evidence="4">Cladode</tissue>
    </source>
</reference>
<dbReference type="InterPro" id="IPR011990">
    <property type="entry name" value="TPR-like_helical_dom_sf"/>
</dbReference>
<dbReference type="InterPro" id="IPR002885">
    <property type="entry name" value="PPR_rpt"/>
</dbReference>
<protein>
    <submittedName>
        <fullName evidence="4">Uncharacterized protein</fullName>
    </submittedName>
</protein>
<comment type="similarity">
    <text evidence="1">Belongs to the PPR family. P subfamily.</text>
</comment>
<accession>A0A7C8ZKP6</accession>
<sequence length="403" mass="45646">MASVSKLRSRTLLLQLRSYASASSILSPDSKTVLTSKEKTRAALSLLKTETNPERILEICRAASLTPDIHLDRMAFSLAISKLSESKYFEGIRLFLEELKTRPDLRNERFIAHSIVLYGQAGMLHNAIATFEQMEQVGVRRTVKSLNALLFASVLAKKYDETKRIFADFPKTYYIQPDIDTYNTIIKAFVEAGESSSGYSIVAEMGRNECKPNATTFQNLIAGFYKEQKFDEVGKVLKMMEEHGMKPKLSTYNVRIQSLCKLGRSSEAKALLDGMLERHIKPNSNTYNSLIYGFCREGKLEEAKKLFKNMVNHGLKPDSSCYFTLIYFLCRGGDYETALQISKQSMEKNWVPNFTTMKSLVEGLVSISKVDEAKELVTEIKEKFPNNADLWKETEESLSKVGE</sequence>
<dbReference type="EMBL" id="GISG01138470">
    <property type="protein sequence ID" value="MBA4644473.1"/>
    <property type="molecule type" value="Transcribed_RNA"/>
</dbReference>
<feature type="repeat" description="PPR" evidence="3">
    <location>
        <begin position="283"/>
        <end position="317"/>
    </location>
</feature>
<proteinExistence type="inferred from homology"/>
<dbReference type="AlphaFoldDB" id="A0A7C8ZKP6"/>
<feature type="repeat" description="PPR" evidence="3">
    <location>
        <begin position="213"/>
        <end position="247"/>
    </location>
</feature>
<dbReference type="NCBIfam" id="TIGR00756">
    <property type="entry name" value="PPR"/>
    <property type="match status" value="4"/>
</dbReference>
<dbReference type="Pfam" id="PF01535">
    <property type="entry name" value="PPR"/>
    <property type="match status" value="2"/>
</dbReference>
<dbReference type="Pfam" id="PF13041">
    <property type="entry name" value="PPR_2"/>
    <property type="match status" value="2"/>
</dbReference>
<reference evidence="4" key="1">
    <citation type="journal article" date="2013" name="J. Plant Res.">
        <title>Effect of fungi and light on seed germination of three Opuntia species from semiarid lands of central Mexico.</title>
        <authorList>
            <person name="Delgado-Sanchez P."/>
            <person name="Jimenez-Bremont J.F."/>
            <person name="Guerrero-Gonzalez Mde L."/>
            <person name="Flores J."/>
        </authorList>
    </citation>
    <scope>NUCLEOTIDE SEQUENCE</scope>
    <source>
        <tissue evidence="4">Cladode</tissue>
    </source>
</reference>
<evidence type="ECO:0000256" key="2">
    <source>
        <dbReference type="ARBA" id="ARBA00022737"/>
    </source>
</evidence>
<evidence type="ECO:0000256" key="1">
    <source>
        <dbReference type="ARBA" id="ARBA00007626"/>
    </source>
</evidence>
<feature type="repeat" description="PPR" evidence="3">
    <location>
        <begin position="248"/>
        <end position="282"/>
    </location>
</feature>
<evidence type="ECO:0000313" key="4">
    <source>
        <dbReference type="EMBL" id="MBA4644473.1"/>
    </source>
</evidence>
<feature type="repeat" description="PPR" evidence="3">
    <location>
        <begin position="178"/>
        <end position="212"/>
    </location>
</feature>
<organism evidence="4">
    <name type="scientific">Opuntia streptacantha</name>
    <name type="common">Prickly pear cactus</name>
    <name type="synonym">Opuntia cardona</name>
    <dbReference type="NCBI Taxonomy" id="393608"/>
    <lineage>
        <taxon>Eukaryota</taxon>
        <taxon>Viridiplantae</taxon>
        <taxon>Streptophyta</taxon>
        <taxon>Embryophyta</taxon>
        <taxon>Tracheophyta</taxon>
        <taxon>Spermatophyta</taxon>
        <taxon>Magnoliopsida</taxon>
        <taxon>eudicotyledons</taxon>
        <taxon>Gunneridae</taxon>
        <taxon>Pentapetalae</taxon>
        <taxon>Caryophyllales</taxon>
        <taxon>Cactineae</taxon>
        <taxon>Cactaceae</taxon>
        <taxon>Opuntioideae</taxon>
        <taxon>Opuntia</taxon>
    </lineage>
</organism>
<dbReference type="InterPro" id="IPR050667">
    <property type="entry name" value="PPR-containing_protein"/>
</dbReference>
<evidence type="ECO:0000256" key="3">
    <source>
        <dbReference type="PROSITE-ProRule" id="PRU00708"/>
    </source>
</evidence>
<name>A0A7C8ZKP6_OPUST</name>
<dbReference type="SUPFAM" id="SSF48452">
    <property type="entry name" value="TPR-like"/>
    <property type="match status" value="1"/>
</dbReference>
<dbReference type="PANTHER" id="PTHR47939:SF9">
    <property type="entry name" value="(WILD MALAYSIAN BANANA) HYPOTHETICAL PROTEIN"/>
    <property type="match status" value="1"/>
</dbReference>
<dbReference type="Gene3D" id="1.25.40.10">
    <property type="entry name" value="Tetratricopeptide repeat domain"/>
    <property type="match status" value="3"/>
</dbReference>
<feature type="repeat" description="PPR" evidence="3">
    <location>
        <begin position="318"/>
        <end position="352"/>
    </location>
</feature>
<keyword evidence="2" id="KW-0677">Repeat</keyword>
<dbReference type="PROSITE" id="PS51375">
    <property type="entry name" value="PPR"/>
    <property type="match status" value="5"/>
</dbReference>
<dbReference type="PANTHER" id="PTHR47939">
    <property type="entry name" value="MEMBRANE-ASSOCIATED SALT-INDUCIBLE PROTEIN-LIKE"/>
    <property type="match status" value="1"/>
</dbReference>
<dbReference type="FunFam" id="1.25.40.10:FF:002935">
    <property type="entry name" value="Pentatricopeptide repeat-containing protein At1g61870, mitochondrial"/>
    <property type="match status" value="1"/>
</dbReference>